<gene>
    <name evidence="2" type="ORF">SAMN04488518_109123</name>
</gene>
<accession>A0A1I4CF38</accession>
<evidence type="ECO:0000256" key="1">
    <source>
        <dbReference type="SAM" id="MobiDB-lite"/>
    </source>
</evidence>
<organism evidence="2 3">
    <name type="scientific">Pseudovibrio ascidiaceicola</name>
    <dbReference type="NCBI Taxonomy" id="285279"/>
    <lineage>
        <taxon>Bacteria</taxon>
        <taxon>Pseudomonadati</taxon>
        <taxon>Pseudomonadota</taxon>
        <taxon>Alphaproteobacteria</taxon>
        <taxon>Hyphomicrobiales</taxon>
        <taxon>Stappiaceae</taxon>
        <taxon>Pseudovibrio</taxon>
    </lineage>
</organism>
<proteinExistence type="predicted"/>
<feature type="region of interest" description="Disordered" evidence="1">
    <location>
        <begin position="55"/>
        <end position="93"/>
    </location>
</feature>
<dbReference type="Proteomes" id="UP000199598">
    <property type="component" value="Unassembled WGS sequence"/>
</dbReference>
<evidence type="ECO:0000313" key="3">
    <source>
        <dbReference type="Proteomes" id="UP000199598"/>
    </source>
</evidence>
<evidence type="ECO:0000313" key="2">
    <source>
        <dbReference type="EMBL" id="SFK79804.1"/>
    </source>
</evidence>
<dbReference type="EMBL" id="FOSK01000009">
    <property type="protein sequence ID" value="SFK79804.1"/>
    <property type="molecule type" value="Genomic_DNA"/>
</dbReference>
<comment type="caution">
    <text evidence="2">The sequence shown here is derived from an EMBL/GenBank/DDBJ whole genome shotgun (WGS) entry which is preliminary data.</text>
</comment>
<reference evidence="2 3" key="1">
    <citation type="submission" date="2016-10" db="EMBL/GenBank/DDBJ databases">
        <authorList>
            <person name="Varghese N."/>
            <person name="Submissions S."/>
        </authorList>
    </citation>
    <scope>NUCLEOTIDE SEQUENCE [LARGE SCALE GENOMIC DNA]</scope>
    <source>
        <strain evidence="2 3">DSM 16392</strain>
    </source>
</reference>
<protein>
    <submittedName>
        <fullName evidence="2">Uncharacterized protein</fullName>
    </submittedName>
</protein>
<name>A0A1I4CF38_9HYPH</name>
<keyword evidence="3" id="KW-1185">Reference proteome</keyword>
<sequence>MPALKRVGILCFKSQLRELILDMRFPTGSYLNFLKIRTCLFFGLPLKPTRRYKNRLDGTETDQTVQAPVRGEGYQRGNNSRTYSRCSRASGLH</sequence>
<feature type="compositionally biased region" description="Polar residues" evidence="1">
    <location>
        <begin position="76"/>
        <end position="87"/>
    </location>
</feature>